<dbReference type="SUPFAM" id="SSF55383">
    <property type="entry name" value="Copper amine oxidase, domain N"/>
    <property type="match status" value="1"/>
</dbReference>
<protein>
    <submittedName>
        <fullName evidence="3">Peptidoglycan L-alanyl-D-glutamate endopeptidase CwlK</fullName>
        <ecNumber evidence="3">3.4.-.-</ecNumber>
    </submittedName>
</protein>
<feature type="domain" description="Copper amine oxidase-like N-terminal" evidence="1">
    <location>
        <begin position="185"/>
        <end position="228"/>
    </location>
</feature>
<proteinExistence type="predicted"/>
<evidence type="ECO:0000259" key="2">
    <source>
        <dbReference type="Pfam" id="PF13539"/>
    </source>
</evidence>
<dbReference type="PANTHER" id="PTHR34385">
    <property type="entry name" value="D-ALANYL-D-ALANINE CARBOXYPEPTIDASE"/>
    <property type="match status" value="1"/>
</dbReference>
<dbReference type="EMBL" id="JAGGLV010000040">
    <property type="protein sequence ID" value="MBP2116253.1"/>
    <property type="molecule type" value="Genomic_DNA"/>
</dbReference>
<dbReference type="SUPFAM" id="SSF55166">
    <property type="entry name" value="Hedgehog/DD-peptidase"/>
    <property type="match status" value="1"/>
</dbReference>
<dbReference type="PANTHER" id="PTHR34385:SF1">
    <property type="entry name" value="PEPTIDOGLYCAN L-ALANYL-D-GLUTAMATE ENDOPEPTIDASE CWLK"/>
    <property type="match status" value="1"/>
</dbReference>
<reference evidence="3 4" key="1">
    <citation type="submission" date="2021-03" db="EMBL/GenBank/DDBJ databases">
        <title>Genomic Encyclopedia of Type Strains, Phase IV (KMG-IV): sequencing the most valuable type-strain genomes for metagenomic binning, comparative biology and taxonomic classification.</title>
        <authorList>
            <person name="Goeker M."/>
        </authorList>
    </citation>
    <scope>NUCLEOTIDE SEQUENCE [LARGE SCALE GENOMIC DNA]</scope>
    <source>
        <strain evidence="3 4">DSM 101953</strain>
    </source>
</reference>
<evidence type="ECO:0000313" key="3">
    <source>
        <dbReference type="EMBL" id="MBP2116253.1"/>
    </source>
</evidence>
<feature type="domain" description="Peptidase M15C" evidence="2">
    <location>
        <begin position="70"/>
        <end position="140"/>
    </location>
</feature>
<dbReference type="InterPro" id="IPR052179">
    <property type="entry name" value="DD-CPase-like"/>
</dbReference>
<dbReference type="Pfam" id="PF07833">
    <property type="entry name" value="Cu_amine_oxidN1"/>
    <property type="match status" value="1"/>
</dbReference>
<organism evidence="3 4">
    <name type="scientific">Paenibacillus silagei</name>
    <dbReference type="NCBI Taxonomy" id="1670801"/>
    <lineage>
        <taxon>Bacteria</taxon>
        <taxon>Bacillati</taxon>
        <taxon>Bacillota</taxon>
        <taxon>Bacilli</taxon>
        <taxon>Bacillales</taxon>
        <taxon>Paenibacillaceae</taxon>
        <taxon>Paenibacillus</taxon>
    </lineage>
</organism>
<dbReference type="InterPro" id="IPR039561">
    <property type="entry name" value="Peptidase_M15C"/>
</dbReference>
<dbReference type="CDD" id="cd14845">
    <property type="entry name" value="L-Ala-D-Glu_peptidase_like"/>
    <property type="match status" value="1"/>
</dbReference>
<dbReference type="GO" id="GO:0016787">
    <property type="term" value="F:hydrolase activity"/>
    <property type="evidence" value="ECO:0007669"/>
    <property type="project" value="UniProtKB-KW"/>
</dbReference>
<keyword evidence="3" id="KW-0378">Hydrolase</keyword>
<dbReference type="Proteomes" id="UP000773462">
    <property type="component" value="Unassembled WGS sequence"/>
</dbReference>
<name>A0ABS4P1T4_9BACL</name>
<comment type="caution">
    <text evidence="3">The sequence shown here is derived from an EMBL/GenBank/DDBJ whole genome shotgun (WGS) entry which is preliminary data.</text>
</comment>
<dbReference type="InterPro" id="IPR009045">
    <property type="entry name" value="Zn_M74/Hedgehog-like"/>
</dbReference>
<accession>A0ABS4P1T4</accession>
<gene>
    <name evidence="3" type="ORF">J2Z70_006470</name>
</gene>
<dbReference type="EC" id="3.4.-.-" evidence="3"/>
<dbReference type="Gene3D" id="3.30.1380.10">
    <property type="match status" value="1"/>
</dbReference>
<sequence length="236" mass="25640">MMTLTQLLNKSAARLKGLHPAVLAAATALIERSYAVGVPILITQGLRTIDEQDALYALGRTRPGAIVTNARGGYSYHNYGLAADFALLLPDGSSVSWDMNRDENQNGIRDWLEVVQHAKAIGFEWGGDWNSFKDYPHLQMSFGLSLADLRTGKKPTAAAVEAVVERIKPKEEQAMRTQMKVAVQVNGRKIADGWLENGVTYVPARKIAEALGAQIAYHPAANTVDITTIPQKGAIS</sequence>
<evidence type="ECO:0000259" key="1">
    <source>
        <dbReference type="Pfam" id="PF07833"/>
    </source>
</evidence>
<dbReference type="InterPro" id="IPR036582">
    <property type="entry name" value="Mao_N_sf"/>
</dbReference>
<keyword evidence="4" id="KW-1185">Reference proteome</keyword>
<dbReference type="RefSeq" id="WP_209879646.1">
    <property type="nucleotide sequence ID" value="NZ_JAGGLV010000040.1"/>
</dbReference>
<dbReference type="Pfam" id="PF13539">
    <property type="entry name" value="Peptidase_M15_4"/>
    <property type="match status" value="1"/>
</dbReference>
<evidence type="ECO:0000313" key="4">
    <source>
        <dbReference type="Proteomes" id="UP000773462"/>
    </source>
</evidence>
<dbReference type="InterPro" id="IPR012854">
    <property type="entry name" value="Cu_amine_oxidase-like_N"/>
</dbReference>